<gene>
    <name evidence="9" type="ORF">NCTC12475_01128</name>
</gene>
<evidence type="ECO:0000313" key="9">
    <source>
        <dbReference type="EMBL" id="SUX10916.1"/>
    </source>
</evidence>
<dbReference type="InterPro" id="IPR012910">
    <property type="entry name" value="Plug_dom"/>
</dbReference>
<name>A0A381DJS6_9BACT</name>
<dbReference type="InterPro" id="IPR037066">
    <property type="entry name" value="Plug_dom_sf"/>
</dbReference>
<dbReference type="GeneID" id="93091548"/>
<dbReference type="OrthoDB" id="9766643at2"/>
<keyword evidence="2 7" id="KW-0813">Transport</keyword>
<reference evidence="9 10" key="1">
    <citation type="submission" date="2018-06" db="EMBL/GenBank/DDBJ databases">
        <authorList>
            <consortium name="Pathogen Informatics"/>
            <person name="Doyle S."/>
        </authorList>
    </citation>
    <scope>NUCLEOTIDE SEQUENCE [LARGE SCALE GENOMIC DNA]</scope>
    <source>
        <strain evidence="9 10">NCTC12475</strain>
    </source>
</reference>
<comment type="subcellular location">
    <subcellularLocation>
        <location evidence="1 7">Cell outer membrane</location>
        <topology evidence="1 7">Multi-pass membrane protein</topology>
    </subcellularLocation>
</comment>
<protein>
    <submittedName>
        <fullName evidence="9">Putative TonB dependent receptor</fullName>
    </submittedName>
</protein>
<dbReference type="GO" id="GO:0009279">
    <property type="term" value="C:cell outer membrane"/>
    <property type="evidence" value="ECO:0007669"/>
    <property type="project" value="UniProtKB-SubCell"/>
</dbReference>
<evidence type="ECO:0000259" key="8">
    <source>
        <dbReference type="Pfam" id="PF07715"/>
    </source>
</evidence>
<dbReference type="RefSeq" id="WP_089183260.1">
    <property type="nucleotide sequence ID" value="NZ_CP043427.1"/>
</dbReference>
<accession>A0A381DJS6</accession>
<dbReference type="EMBL" id="UFVD01000001">
    <property type="protein sequence ID" value="SUX10916.1"/>
    <property type="molecule type" value="Genomic_DNA"/>
</dbReference>
<keyword evidence="5 7" id="KW-0472">Membrane</keyword>
<dbReference type="STRING" id="32024.GCA_000788295_01426"/>
<dbReference type="Pfam" id="PF07715">
    <property type="entry name" value="Plug"/>
    <property type="match status" value="1"/>
</dbReference>
<dbReference type="Gene3D" id="2.40.170.20">
    <property type="entry name" value="TonB-dependent receptor, beta-barrel domain"/>
    <property type="match status" value="1"/>
</dbReference>
<evidence type="ECO:0000256" key="4">
    <source>
        <dbReference type="ARBA" id="ARBA00022692"/>
    </source>
</evidence>
<evidence type="ECO:0000313" key="10">
    <source>
        <dbReference type="Proteomes" id="UP000254920"/>
    </source>
</evidence>
<proteinExistence type="inferred from homology"/>
<keyword evidence="3 7" id="KW-1134">Transmembrane beta strand</keyword>
<evidence type="ECO:0000256" key="7">
    <source>
        <dbReference type="PROSITE-ProRule" id="PRU01360"/>
    </source>
</evidence>
<dbReference type="Gene3D" id="2.170.130.10">
    <property type="entry name" value="TonB-dependent receptor, plug domain"/>
    <property type="match status" value="1"/>
</dbReference>
<evidence type="ECO:0000256" key="3">
    <source>
        <dbReference type="ARBA" id="ARBA00022452"/>
    </source>
</evidence>
<dbReference type="InterPro" id="IPR036942">
    <property type="entry name" value="Beta-barrel_TonB_sf"/>
</dbReference>
<dbReference type="PROSITE" id="PS52016">
    <property type="entry name" value="TONB_DEPENDENT_REC_3"/>
    <property type="match status" value="1"/>
</dbReference>
<comment type="similarity">
    <text evidence="7">Belongs to the TonB-dependent receptor family.</text>
</comment>
<organism evidence="9 10">
    <name type="scientific">Campylobacter sputorum subsp. sputorum</name>
    <dbReference type="NCBI Taxonomy" id="32024"/>
    <lineage>
        <taxon>Bacteria</taxon>
        <taxon>Pseudomonadati</taxon>
        <taxon>Campylobacterota</taxon>
        <taxon>Epsilonproteobacteria</taxon>
        <taxon>Campylobacterales</taxon>
        <taxon>Campylobacteraceae</taxon>
        <taxon>Campylobacter</taxon>
    </lineage>
</organism>
<keyword evidence="10" id="KW-1185">Reference proteome</keyword>
<evidence type="ECO:0000256" key="5">
    <source>
        <dbReference type="ARBA" id="ARBA00023136"/>
    </source>
</evidence>
<sequence>MKKIICVLTTLTAFSYSDEINLQDVNIDASLYSSSGMISHGKYGSSVVYDKNYLNNSTKGDGTVSDVIKRNPNVRVSRGERTSKNGGEITPQNISINGASFYQNNFMIDGVNINNDINPLGGVLTVGGAANITPFLSNPSQGINVDTDILENIEVQDSSVSAKYGNFQGGVVNAKTRDPRAGFHGKVSFRYTSDSLQKFHIAKEHQDDFEFATTPDYQPDFKKYKTSVLFEGYITDNFGLIFNYNQTYSEILQQKYHKEYVDPSKVGEKRKLKRKNENFFLKGVWFANDNLTIRPSIIYAPYEATYYSMGGENAKAEVEGGGLTTAIEFDYDFGLGNLKQNLSYTTNEMTRNTNTNKMLVWNKTKNHMGYSSAKMRTYIDGIGGDVEQEQEKFSYSADMKFNEFDIGMTKHNVITGFSLEKTDAAYDIAKPYYRAISTKNLGAFSCNPNDIFCTTDRPLSFPTWTGQYFDKHYYYSGKTDVDMKYFSFYLEDEIKIDRFTIRPGIRFDKNDYMGDLNVAPRITANLDLFNDDRTNIFGGYNRYYGRSIFAYKLRENMSSLMQTYTRNNPNDPWKYDSTKENNYNFSELDVPYDDEYAIGISQKLGNFELSAKYLRREGKDLIRKSNAKAMGLPQGDGKTLAKNYSLYTNTGRSKSDIYTLNLRSLNEFDILGFKNNFEISFNYTDTDRNFNDYDDLYDELYQNAGKVVYNGNLIHSSQLPNNSNDTPWTLTASTFTKFSSANLTWTNFFTLQGGFDGVVRDGSVYVNSKKYSNYKSKDFDEAFVWDTKFTLDIPTQKRQEAYVSLDIYNVLNTKNAITIDNNGVTDYDNGRQFWLEVGYKW</sequence>
<evidence type="ECO:0000256" key="1">
    <source>
        <dbReference type="ARBA" id="ARBA00004571"/>
    </source>
</evidence>
<feature type="domain" description="TonB-dependent receptor plug" evidence="8">
    <location>
        <begin position="59"/>
        <end position="170"/>
    </location>
</feature>
<dbReference type="SUPFAM" id="SSF56935">
    <property type="entry name" value="Porins"/>
    <property type="match status" value="1"/>
</dbReference>
<evidence type="ECO:0000256" key="6">
    <source>
        <dbReference type="ARBA" id="ARBA00023237"/>
    </source>
</evidence>
<keyword evidence="6 7" id="KW-0998">Cell outer membrane</keyword>
<dbReference type="InterPro" id="IPR039426">
    <property type="entry name" value="TonB-dep_rcpt-like"/>
</dbReference>
<evidence type="ECO:0000256" key="2">
    <source>
        <dbReference type="ARBA" id="ARBA00022448"/>
    </source>
</evidence>
<dbReference type="AlphaFoldDB" id="A0A381DJS6"/>
<keyword evidence="4 7" id="KW-0812">Transmembrane</keyword>
<keyword evidence="9" id="KW-0675">Receptor</keyword>
<dbReference type="Proteomes" id="UP000254920">
    <property type="component" value="Unassembled WGS sequence"/>
</dbReference>